<evidence type="ECO:0000259" key="1">
    <source>
        <dbReference type="Pfam" id="PF20231"/>
    </source>
</evidence>
<accession>A0AAD4EHV0</accession>
<reference evidence="2" key="1">
    <citation type="journal article" date="2020" name="New Phytol.">
        <title>Comparative genomics reveals dynamic genome evolution in host specialist ectomycorrhizal fungi.</title>
        <authorList>
            <person name="Lofgren L.A."/>
            <person name="Nguyen N.H."/>
            <person name="Vilgalys R."/>
            <person name="Ruytinx J."/>
            <person name="Liao H.L."/>
            <person name="Branco S."/>
            <person name="Kuo A."/>
            <person name="LaButti K."/>
            <person name="Lipzen A."/>
            <person name="Andreopoulos W."/>
            <person name="Pangilinan J."/>
            <person name="Riley R."/>
            <person name="Hundley H."/>
            <person name="Na H."/>
            <person name="Barry K."/>
            <person name="Grigoriev I.V."/>
            <person name="Stajich J.E."/>
            <person name="Kennedy P.G."/>
        </authorList>
    </citation>
    <scope>NUCLEOTIDE SEQUENCE</scope>
    <source>
        <strain evidence="2">FC203</strain>
    </source>
</reference>
<keyword evidence="3" id="KW-1185">Reference proteome</keyword>
<organism evidence="2 3">
    <name type="scientific">Suillus fuscotomentosus</name>
    <dbReference type="NCBI Taxonomy" id="1912939"/>
    <lineage>
        <taxon>Eukaryota</taxon>
        <taxon>Fungi</taxon>
        <taxon>Dikarya</taxon>
        <taxon>Basidiomycota</taxon>
        <taxon>Agaricomycotina</taxon>
        <taxon>Agaricomycetes</taxon>
        <taxon>Agaricomycetidae</taxon>
        <taxon>Boletales</taxon>
        <taxon>Suillineae</taxon>
        <taxon>Suillaceae</taxon>
        <taxon>Suillus</taxon>
    </lineage>
</organism>
<dbReference type="EMBL" id="JABBWK010000005">
    <property type="protein sequence ID" value="KAG1906351.1"/>
    <property type="molecule type" value="Genomic_DNA"/>
</dbReference>
<dbReference type="InterPro" id="IPR046496">
    <property type="entry name" value="DUF6589"/>
</dbReference>
<dbReference type="Pfam" id="PF20231">
    <property type="entry name" value="DUF6589"/>
    <property type="match status" value="1"/>
</dbReference>
<name>A0AAD4EHV0_9AGAM</name>
<sequence length="131" mass="14783">MNLLCNPMGKSLSFCLVDWLVERNNLYTKVIFAGTGPNCTINHIIKQSPLIEVYRNCHITVENTFHLTHCTIRHAQPDMTKTIQRLASCIKESTCIFSNLDGQPCAAFPIKKVSMVDEAETDDIEPEDLID</sequence>
<comment type="caution">
    <text evidence="2">The sequence shown here is derived from an EMBL/GenBank/DDBJ whole genome shotgun (WGS) entry which is preliminary data.</text>
</comment>
<protein>
    <recommendedName>
        <fullName evidence="1">DUF6589 domain-containing protein</fullName>
    </recommendedName>
</protein>
<dbReference type="Proteomes" id="UP001195769">
    <property type="component" value="Unassembled WGS sequence"/>
</dbReference>
<evidence type="ECO:0000313" key="2">
    <source>
        <dbReference type="EMBL" id="KAG1906351.1"/>
    </source>
</evidence>
<feature type="domain" description="DUF6589" evidence="1">
    <location>
        <begin position="1"/>
        <end position="74"/>
    </location>
</feature>
<evidence type="ECO:0000313" key="3">
    <source>
        <dbReference type="Proteomes" id="UP001195769"/>
    </source>
</evidence>
<dbReference type="GeneID" id="64658290"/>
<gene>
    <name evidence="2" type="ORF">F5891DRAFT_1125665</name>
</gene>
<dbReference type="AlphaFoldDB" id="A0AAD4EHV0"/>
<dbReference type="RefSeq" id="XP_041231926.1">
    <property type="nucleotide sequence ID" value="XM_041363992.1"/>
</dbReference>
<proteinExistence type="predicted"/>